<comment type="caution">
    <text evidence="6">The sequence shown here is derived from an EMBL/GenBank/DDBJ whole genome shotgun (WGS) entry which is preliminary data.</text>
</comment>
<evidence type="ECO:0000256" key="1">
    <source>
        <dbReference type="ARBA" id="ARBA00004127"/>
    </source>
</evidence>
<evidence type="ECO:0000313" key="6">
    <source>
        <dbReference type="EMBL" id="KIH88329.1"/>
    </source>
</evidence>
<dbReference type="EMBL" id="AWTV01000009">
    <property type="protein sequence ID" value="KIH88329.1"/>
    <property type="molecule type" value="Genomic_DNA"/>
</dbReference>
<dbReference type="AlphaFoldDB" id="A0A0C2EPV5"/>
<dbReference type="GO" id="GO:0012505">
    <property type="term" value="C:endomembrane system"/>
    <property type="evidence" value="ECO:0007669"/>
    <property type="project" value="UniProtKB-SubCell"/>
</dbReference>
<dbReference type="InterPro" id="IPR027417">
    <property type="entry name" value="P-loop_NTPase"/>
</dbReference>
<accession>A0A0C2EPV5</accession>
<dbReference type="RefSeq" id="XP_040616339.1">
    <property type="nucleotide sequence ID" value="XM_040766218.1"/>
</dbReference>
<protein>
    <recommendedName>
        <fullName evidence="5">ABC transporter domain-containing protein</fullName>
    </recommendedName>
</protein>
<dbReference type="GO" id="GO:0005524">
    <property type="term" value="F:ATP binding"/>
    <property type="evidence" value="ECO:0007669"/>
    <property type="project" value="UniProtKB-KW"/>
</dbReference>
<organism evidence="6 7">
    <name type="scientific">Sporothrix brasiliensis 5110</name>
    <dbReference type="NCBI Taxonomy" id="1398154"/>
    <lineage>
        <taxon>Eukaryota</taxon>
        <taxon>Fungi</taxon>
        <taxon>Dikarya</taxon>
        <taxon>Ascomycota</taxon>
        <taxon>Pezizomycotina</taxon>
        <taxon>Sordariomycetes</taxon>
        <taxon>Sordariomycetidae</taxon>
        <taxon>Ophiostomatales</taxon>
        <taxon>Ophiostomataceae</taxon>
        <taxon>Sporothrix</taxon>
    </lineage>
</organism>
<dbReference type="GO" id="GO:0000329">
    <property type="term" value="C:fungal-type vacuole membrane"/>
    <property type="evidence" value="ECO:0007669"/>
    <property type="project" value="UniProtKB-ARBA"/>
</dbReference>
<dbReference type="InterPro" id="IPR003439">
    <property type="entry name" value="ABC_transporter-like_ATP-bd"/>
</dbReference>
<name>A0A0C2EPV5_9PEZI</name>
<dbReference type="OrthoDB" id="6500128at2759"/>
<dbReference type="Proteomes" id="UP000031575">
    <property type="component" value="Unassembled WGS sequence"/>
</dbReference>
<evidence type="ECO:0000256" key="4">
    <source>
        <dbReference type="ARBA" id="ARBA00022840"/>
    </source>
</evidence>
<keyword evidence="2" id="KW-0677">Repeat</keyword>
<dbReference type="PANTHER" id="PTHR24223">
    <property type="entry name" value="ATP-BINDING CASSETTE SUB-FAMILY C"/>
    <property type="match status" value="1"/>
</dbReference>
<dbReference type="VEuPathDB" id="FungiDB:SPBR_07966"/>
<keyword evidence="4" id="KW-0067">ATP-binding</keyword>
<evidence type="ECO:0000313" key="7">
    <source>
        <dbReference type="Proteomes" id="UP000031575"/>
    </source>
</evidence>
<gene>
    <name evidence="6" type="ORF">SPBR_07966</name>
</gene>
<keyword evidence="7" id="KW-1185">Reference proteome</keyword>
<dbReference type="HOGENOM" id="CLU_000604_61_8_1"/>
<dbReference type="Gene3D" id="3.40.50.300">
    <property type="entry name" value="P-loop containing nucleotide triphosphate hydrolases"/>
    <property type="match status" value="1"/>
</dbReference>
<evidence type="ECO:0000256" key="3">
    <source>
        <dbReference type="ARBA" id="ARBA00022741"/>
    </source>
</evidence>
<dbReference type="Pfam" id="PF00005">
    <property type="entry name" value="ABC_tran"/>
    <property type="match status" value="1"/>
</dbReference>
<dbReference type="GO" id="GO:0016887">
    <property type="term" value="F:ATP hydrolysis activity"/>
    <property type="evidence" value="ECO:0007669"/>
    <property type="project" value="InterPro"/>
</dbReference>
<keyword evidence="3" id="KW-0547">Nucleotide-binding</keyword>
<dbReference type="PANTHER" id="PTHR24223:SF443">
    <property type="entry name" value="MULTIDRUG-RESISTANCE LIKE PROTEIN 1, ISOFORM I"/>
    <property type="match status" value="1"/>
</dbReference>
<evidence type="ECO:0000259" key="5">
    <source>
        <dbReference type="Pfam" id="PF00005"/>
    </source>
</evidence>
<reference evidence="6 7" key="1">
    <citation type="journal article" date="2014" name="BMC Genomics">
        <title>Comparative genomics of the major fungal agents of human and animal Sporotrichosis: Sporothrix schenckii and Sporothrix brasiliensis.</title>
        <authorList>
            <person name="Teixeira M.M."/>
            <person name="de Almeida L.G."/>
            <person name="Kubitschek-Barreira P."/>
            <person name="Alves F.L."/>
            <person name="Kioshima E.S."/>
            <person name="Abadio A.K."/>
            <person name="Fernandes L."/>
            <person name="Derengowski L.S."/>
            <person name="Ferreira K.S."/>
            <person name="Souza R.C."/>
            <person name="Ruiz J.C."/>
            <person name="de Andrade N.C."/>
            <person name="Paes H.C."/>
            <person name="Nicola A.M."/>
            <person name="Albuquerque P."/>
            <person name="Gerber A.L."/>
            <person name="Martins V.P."/>
            <person name="Peconick L.D."/>
            <person name="Neto A.V."/>
            <person name="Chaucanez C.B."/>
            <person name="Silva P.A."/>
            <person name="Cunha O.L."/>
            <person name="de Oliveira F.F."/>
            <person name="dos Santos T.C."/>
            <person name="Barros A.L."/>
            <person name="Soares M.A."/>
            <person name="de Oliveira L.M."/>
            <person name="Marini M.M."/>
            <person name="Villalobos-Duno H."/>
            <person name="Cunha M.M."/>
            <person name="de Hoog S."/>
            <person name="da Silveira J.F."/>
            <person name="Henrissat B."/>
            <person name="Nino-Vega G.A."/>
            <person name="Cisalpino P.S."/>
            <person name="Mora-Montes H.M."/>
            <person name="Almeida S.R."/>
            <person name="Stajich J.E."/>
            <person name="Lopes-Bezerra L.M."/>
            <person name="Vasconcelos A.T."/>
            <person name="Felipe M.S."/>
        </authorList>
    </citation>
    <scope>NUCLEOTIDE SEQUENCE [LARGE SCALE GENOMIC DNA]</scope>
    <source>
        <strain evidence="6 7">5110</strain>
    </source>
</reference>
<dbReference type="GeneID" id="63681139"/>
<dbReference type="SUPFAM" id="SSF52540">
    <property type="entry name" value="P-loop containing nucleoside triphosphate hydrolases"/>
    <property type="match status" value="1"/>
</dbReference>
<evidence type="ECO:0000256" key="2">
    <source>
        <dbReference type="ARBA" id="ARBA00022737"/>
    </source>
</evidence>
<dbReference type="InterPro" id="IPR050173">
    <property type="entry name" value="ABC_transporter_C-like"/>
</dbReference>
<feature type="domain" description="ABC transporter" evidence="5">
    <location>
        <begin position="14"/>
        <end position="45"/>
    </location>
</feature>
<proteinExistence type="predicted"/>
<dbReference type="GO" id="GO:0042626">
    <property type="term" value="F:ATPase-coupled transmembrane transporter activity"/>
    <property type="evidence" value="ECO:0007669"/>
    <property type="project" value="TreeGrafter"/>
</dbReference>
<comment type="subcellular location">
    <subcellularLocation>
        <location evidence="1">Endomembrane system</location>
        <topology evidence="1">Multi-pass membrane protein</topology>
    </subcellularLocation>
</comment>
<sequence>MAGSAASIYERRCCSNLSQGQRQLVSLARALLTPSNILVLDEATAAVDVETDRMLQATLRSPLFANRTIITVAHRINTILDSDRVVVLERGEVAEFGTPQELISSRGLFYGLVKQAGLAD</sequence>